<dbReference type="EMBL" id="JAUSTW010000003">
    <property type="protein sequence ID" value="MDQ0199266.1"/>
    <property type="molecule type" value="Genomic_DNA"/>
</dbReference>
<dbReference type="InterPro" id="IPR036013">
    <property type="entry name" value="Band_7/SPFH_dom_sf"/>
</dbReference>
<dbReference type="PANTHER" id="PTHR42911:SF1">
    <property type="entry name" value="MODULATOR OF FTSH PROTEASE HFLC"/>
    <property type="match status" value="1"/>
</dbReference>
<keyword evidence="3" id="KW-0378">Hydrolase</keyword>
<gene>
    <name evidence="3" type="ORF">J2S10_002424</name>
</gene>
<accession>A0ABT9XUM4</accession>
<dbReference type="InterPro" id="IPR001107">
    <property type="entry name" value="Band_7"/>
</dbReference>
<evidence type="ECO:0000313" key="4">
    <source>
        <dbReference type="Proteomes" id="UP001224122"/>
    </source>
</evidence>
<comment type="caution">
    <text evidence="3">The sequence shown here is derived from an EMBL/GenBank/DDBJ whole genome shotgun (WGS) entry which is preliminary data.</text>
</comment>
<dbReference type="SUPFAM" id="SSF117892">
    <property type="entry name" value="Band 7/SPFH domain"/>
    <property type="match status" value="1"/>
</dbReference>
<dbReference type="GO" id="GO:0008233">
    <property type="term" value="F:peptidase activity"/>
    <property type="evidence" value="ECO:0007669"/>
    <property type="project" value="UniProtKB-KW"/>
</dbReference>
<evidence type="ECO:0000313" key="3">
    <source>
        <dbReference type="EMBL" id="MDQ0199266.1"/>
    </source>
</evidence>
<evidence type="ECO:0000256" key="1">
    <source>
        <dbReference type="SAM" id="Coils"/>
    </source>
</evidence>
<keyword evidence="3" id="KW-0645">Protease</keyword>
<keyword evidence="4" id="KW-1185">Reference proteome</keyword>
<dbReference type="GO" id="GO:0006508">
    <property type="term" value="P:proteolysis"/>
    <property type="evidence" value="ECO:0007669"/>
    <property type="project" value="UniProtKB-KW"/>
</dbReference>
<evidence type="ECO:0000259" key="2">
    <source>
        <dbReference type="Pfam" id="PF01145"/>
    </source>
</evidence>
<dbReference type="RefSeq" id="WP_307407989.1">
    <property type="nucleotide sequence ID" value="NZ_JAUSTW010000003.1"/>
</dbReference>
<dbReference type="Gene3D" id="3.30.479.30">
    <property type="entry name" value="Band 7 domain"/>
    <property type="match status" value="1"/>
</dbReference>
<protein>
    <submittedName>
        <fullName evidence="3">Regulator of protease activity HflC (Stomatin/prohibitin superfamily)</fullName>
    </submittedName>
</protein>
<reference evidence="3 4" key="1">
    <citation type="submission" date="2023-07" db="EMBL/GenBank/DDBJ databases">
        <title>Genomic Encyclopedia of Type Strains, Phase IV (KMG-IV): sequencing the most valuable type-strain genomes for metagenomic binning, comparative biology and taxonomic classification.</title>
        <authorList>
            <person name="Goeker M."/>
        </authorList>
    </citation>
    <scope>NUCLEOTIDE SEQUENCE [LARGE SCALE GENOMIC DNA]</scope>
    <source>
        <strain evidence="3 4">DSM 27594</strain>
    </source>
</reference>
<name>A0ABT9XUM4_9BACI</name>
<organism evidence="3 4">
    <name type="scientific">Neobacillus ginsengisoli</name>
    <dbReference type="NCBI Taxonomy" id="904295"/>
    <lineage>
        <taxon>Bacteria</taxon>
        <taxon>Bacillati</taxon>
        <taxon>Bacillota</taxon>
        <taxon>Bacilli</taxon>
        <taxon>Bacillales</taxon>
        <taxon>Bacillaceae</taxon>
        <taxon>Neobacillus</taxon>
    </lineage>
</organism>
<dbReference type="Proteomes" id="UP001224122">
    <property type="component" value="Unassembled WGS sequence"/>
</dbReference>
<dbReference type="Pfam" id="PF01145">
    <property type="entry name" value="Band_7"/>
    <property type="match status" value="1"/>
</dbReference>
<proteinExistence type="predicted"/>
<keyword evidence="1" id="KW-0175">Coiled coil</keyword>
<feature type="coiled-coil region" evidence="1">
    <location>
        <begin position="194"/>
        <end position="223"/>
    </location>
</feature>
<feature type="domain" description="Band 7" evidence="2">
    <location>
        <begin position="31"/>
        <end position="220"/>
    </location>
</feature>
<dbReference type="PANTHER" id="PTHR42911">
    <property type="entry name" value="MODULATOR OF FTSH PROTEASE HFLC"/>
    <property type="match status" value="1"/>
</dbReference>
<sequence>MKITKFKLGAFIFAVVLALVLVAGFTGISWISVGNVGIVKHIDGEVTELNQGIHWVGWGVAVQEYPTYMQSLVLSDNPKEGGNDNQQWSVGTSDQQELPVNTSLTWKINTKNAPALYQTVGGKDIQYISDSIVKPTMKNVVNKITHMYSWNDIKGAGQADVTAKINKELGIELDKMGISIGTFGFTHVGSPKGMEQSQQALATAELNVKKSQADQDKAKIENQTKILNAQADAQAAKIKAEGEAAANEALSKSLTSELVEYNKVQKWNGVNPTTILGNGTSTMVTVK</sequence>